<dbReference type="GO" id="GO:0005524">
    <property type="term" value="F:ATP binding"/>
    <property type="evidence" value="ECO:0007669"/>
    <property type="project" value="UniProtKB-KW"/>
</dbReference>
<dbReference type="GO" id="GO:0006435">
    <property type="term" value="P:threonyl-tRNA aminoacylation"/>
    <property type="evidence" value="ECO:0007669"/>
    <property type="project" value="TreeGrafter"/>
</dbReference>
<comment type="similarity">
    <text evidence="1">Belongs to the class-II aminoacyl-tRNA synthetase family.</text>
</comment>
<evidence type="ECO:0000256" key="5">
    <source>
        <dbReference type="ARBA" id="ARBA00022840"/>
    </source>
</evidence>
<comment type="catalytic activity">
    <reaction evidence="9">
        <text>tRNA(Thr) + L-threonine + ATP = L-threonyl-tRNA(Thr) + AMP + diphosphate + H(+)</text>
        <dbReference type="Rhea" id="RHEA:24624"/>
        <dbReference type="Rhea" id="RHEA-COMP:9670"/>
        <dbReference type="Rhea" id="RHEA-COMP:9704"/>
        <dbReference type="ChEBI" id="CHEBI:15378"/>
        <dbReference type="ChEBI" id="CHEBI:30616"/>
        <dbReference type="ChEBI" id="CHEBI:33019"/>
        <dbReference type="ChEBI" id="CHEBI:57926"/>
        <dbReference type="ChEBI" id="CHEBI:78442"/>
        <dbReference type="ChEBI" id="CHEBI:78534"/>
        <dbReference type="ChEBI" id="CHEBI:456215"/>
        <dbReference type="EC" id="6.1.1.3"/>
    </reaction>
</comment>
<feature type="domain" description="Threonyl/alanyl tRNA synthetase SAD" evidence="10">
    <location>
        <begin position="123"/>
        <end position="172"/>
    </location>
</feature>
<evidence type="ECO:0000256" key="1">
    <source>
        <dbReference type="ARBA" id="ARBA00008226"/>
    </source>
</evidence>
<dbReference type="SMART" id="SM00863">
    <property type="entry name" value="tRNA_SAD"/>
    <property type="match status" value="1"/>
</dbReference>
<evidence type="ECO:0000256" key="3">
    <source>
        <dbReference type="ARBA" id="ARBA00022598"/>
    </source>
</evidence>
<name>A0A382Y654_9ZZZZ</name>
<dbReference type="InterPro" id="IPR012947">
    <property type="entry name" value="tRNA_SAD"/>
</dbReference>
<dbReference type="Pfam" id="PF07973">
    <property type="entry name" value="tRNA_SAD"/>
    <property type="match status" value="1"/>
</dbReference>
<accession>A0A382Y654</accession>
<dbReference type="PANTHER" id="PTHR11451">
    <property type="entry name" value="THREONINE-TRNA LIGASE"/>
    <property type="match status" value="1"/>
</dbReference>
<keyword evidence="4" id="KW-0547">Nucleotide-binding</keyword>
<dbReference type="EC" id="6.1.1.3" evidence="2"/>
<proteinExistence type="inferred from homology"/>
<evidence type="ECO:0000256" key="2">
    <source>
        <dbReference type="ARBA" id="ARBA00013163"/>
    </source>
</evidence>
<dbReference type="Gene3D" id="3.30.54.20">
    <property type="match status" value="1"/>
</dbReference>
<sequence length="226" mass="25616">MAPLQTIHKDGTVTGVEDPEEALEILRHSTSHLLALAVMELYSDVHLGIGPATSEGFYYDFQTPHRLNEGDLEKIEQKMLELKNKDLSFEPSIVSQEEALDFFHNQGEGLKTELIEEREGQVLSCFKLGTLVDFCTGPHVQSTSHLGAFKLLSVAGSYWRGDEHREQLQRIYGTAFFEEVELTDHLDKLEEALKRDHRKLGKELDLYSVQDRVAPGLIFWHPKGAI</sequence>
<evidence type="ECO:0000256" key="9">
    <source>
        <dbReference type="ARBA" id="ARBA00049515"/>
    </source>
</evidence>
<evidence type="ECO:0000256" key="7">
    <source>
        <dbReference type="ARBA" id="ARBA00023146"/>
    </source>
</evidence>
<keyword evidence="6" id="KW-0648">Protein biosynthesis</keyword>
<evidence type="ECO:0000256" key="6">
    <source>
        <dbReference type="ARBA" id="ARBA00022917"/>
    </source>
</evidence>
<keyword evidence="5" id="KW-0067">ATP-binding</keyword>
<dbReference type="AlphaFoldDB" id="A0A382Y654"/>
<evidence type="ECO:0000256" key="8">
    <source>
        <dbReference type="ARBA" id="ARBA00031900"/>
    </source>
</evidence>
<dbReference type="EMBL" id="UINC01173297">
    <property type="protein sequence ID" value="SVD78817.1"/>
    <property type="molecule type" value="Genomic_DNA"/>
</dbReference>
<dbReference type="InterPro" id="IPR018163">
    <property type="entry name" value="Thr/Ala-tRNA-synth_IIc_edit"/>
</dbReference>
<keyword evidence="7" id="KW-0030">Aminoacyl-tRNA synthetase</keyword>
<dbReference type="Gene3D" id="3.30.930.10">
    <property type="entry name" value="Bira Bifunctional Protein, Domain 2"/>
    <property type="match status" value="1"/>
</dbReference>
<dbReference type="SUPFAM" id="SSF55186">
    <property type="entry name" value="ThrRS/AlaRS common domain"/>
    <property type="match status" value="1"/>
</dbReference>
<dbReference type="Gene3D" id="3.30.980.10">
    <property type="entry name" value="Threonyl-trna Synthetase, Chain A, domain 2"/>
    <property type="match status" value="1"/>
</dbReference>
<evidence type="ECO:0000313" key="11">
    <source>
        <dbReference type="EMBL" id="SVD78817.1"/>
    </source>
</evidence>
<keyword evidence="3" id="KW-0436">Ligase</keyword>
<evidence type="ECO:0000259" key="10">
    <source>
        <dbReference type="SMART" id="SM00863"/>
    </source>
</evidence>
<dbReference type="PANTHER" id="PTHR11451:SF44">
    <property type="entry name" value="THREONINE--TRNA LIGASE, CHLOROPLASTIC_MITOCHONDRIAL 2"/>
    <property type="match status" value="1"/>
</dbReference>
<evidence type="ECO:0000256" key="4">
    <source>
        <dbReference type="ARBA" id="ARBA00022741"/>
    </source>
</evidence>
<dbReference type="FunFam" id="3.30.980.10:FF:000005">
    <property type="entry name" value="Threonyl-tRNA synthetase, mitochondrial"/>
    <property type="match status" value="1"/>
</dbReference>
<organism evidence="11">
    <name type="scientific">marine metagenome</name>
    <dbReference type="NCBI Taxonomy" id="408172"/>
    <lineage>
        <taxon>unclassified sequences</taxon>
        <taxon>metagenomes</taxon>
        <taxon>ecological metagenomes</taxon>
    </lineage>
</organism>
<feature type="non-terminal residue" evidence="11">
    <location>
        <position position="226"/>
    </location>
</feature>
<reference evidence="11" key="1">
    <citation type="submission" date="2018-05" db="EMBL/GenBank/DDBJ databases">
        <authorList>
            <person name="Lanie J.A."/>
            <person name="Ng W.-L."/>
            <person name="Kazmierczak K.M."/>
            <person name="Andrzejewski T.M."/>
            <person name="Davidsen T.M."/>
            <person name="Wayne K.J."/>
            <person name="Tettelin H."/>
            <person name="Glass J.I."/>
            <person name="Rusch D."/>
            <person name="Podicherti R."/>
            <person name="Tsui H.-C.T."/>
            <person name="Winkler M.E."/>
        </authorList>
    </citation>
    <scope>NUCLEOTIDE SEQUENCE</scope>
</reference>
<dbReference type="InterPro" id="IPR045864">
    <property type="entry name" value="aa-tRNA-synth_II/BPL/LPL"/>
</dbReference>
<gene>
    <name evidence="11" type="ORF">METZ01_LOCUS431671</name>
</gene>
<dbReference type="GO" id="GO:0004829">
    <property type="term" value="F:threonine-tRNA ligase activity"/>
    <property type="evidence" value="ECO:0007669"/>
    <property type="project" value="UniProtKB-EC"/>
</dbReference>
<protein>
    <recommendedName>
        <fullName evidence="2">threonine--tRNA ligase</fullName>
        <ecNumber evidence="2">6.1.1.3</ecNumber>
    </recommendedName>
    <alternativeName>
        <fullName evidence="8">Threonyl-tRNA synthetase</fullName>
    </alternativeName>
</protein>